<feature type="transmembrane region" description="Helical" evidence="6">
    <location>
        <begin position="16"/>
        <end position="34"/>
    </location>
</feature>
<gene>
    <name evidence="7" type="ORF">OTU49_009533</name>
</gene>
<keyword evidence="3 6" id="KW-0812">Transmembrane</keyword>
<evidence type="ECO:0000313" key="8">
    <source>
        <dbReference type="Proteomes" id="UP001445076"/>
    </source>
</evidence>
<dbReference type="Proteomes" id="UP001445076">
    <property type="component" value="Unassembled WGS sequence"/>
</dbReference>
<dbReference type="InterPro" id="IPR018629">
    <property type="entry name" value="XK-rel"/>
</dbReference>
<evidence type="ECO:0000256" key="1">
    <source>
        <dbReference type="ARBA" id="ARBA00004141"/>
    </source>
</evidence>
<proteinExistence type="inferred from homology"/>
<name>A0AAW0W9N7_CHEQU</name>
<keyword evidence="5 6" id="KW-0472">Membrane</keyword>
<organism evidence="7 8">
    <name type="scientific">Cherax quadricarinatus</name>
    <name type="common">Australian red claw crayfish</name>
    <dbReference type="NCBI Taxonomy" id="27406"/>
    <lineage>
        <taxon>Eukaryota</taxon>
        <taxon>Metazoa</taxon>
        <taxon>Ecdysozoa</taxon>
        <taxon>Arthropoda</taxon>
        <taxon>Crustacea</taxon>
        <taxon>Multicrustacea</taxon>
        <taxon>Malacostraca</taxon>
        <taxon>Eumalacostraca</taxon>
        <taxon>Eucarida</taxon>
        <taxon>Decapoda</taxon>
        <taxon>Pleocyemata</taxon>
        <taxon>Astacidea</taxon>
        <taxon>Parastacoidea</taxon>
        <taxon>Parastacidae</taxon>
        <taxon>Cherax</taxon>
    </lineage>
</organism>
<keyword evidence="4 6" id="KW-1133">Transmembrane helix</keyword>
<reference evidence="7 8" key="1">
    <citation type="journal article" date="2024" name="BMC Genomics">
        <title>Genome assembly of redclaw crayfish (Cherax quadricarinatus) provides insights into its immune adaptation and hypoxia tolerance.</title>
        <authorList>
            <person name="Liu Z."/>
            <person name="Zheng J."/>
            <person name="Li H."/>
            <person name="Fang K."/>
            <person name="Wang S."/>
            <person name="He J."/>
            <person name="Zhou D."/>
            <person name="Weng S."/>
            <person name="Chi M."/>
            <person name="Gu Z."/>
            <person name="He J."/>
            <person name="Li F."/>
            <person name="Wang M."/>
        </authorList>
    </citation>
    <scope>NUCLEOTIDE SEQUENCE [LARGE SCALE GENOMIC DNA]</scope>
    <source>
        <strain evidence="7">ZL_2023a</strain>
    </source>
</reference>
<comment type="subcellular location">
    <subcellularLocation>
        <location evidence="1 6">Membrane</location>
        <topology evidence="1 6">Multi-pass membrane protein</topology>
    </subcellularLocation>
</comment>
<feature type="transmembrane region" description="Helical" evidence="6">
    <location>
        <begin position="79"/>
        <end position="100"/>
    </location>
</feature>
<evidence type="ECO:0000256" key="5">
    <source>
        <dbReference type="ARBA" id="ARBA00023136"/>
    </source>
</evidence>
<feature type="transmembrane region" description="Helical" evidence="6">
    <location>
        <begin position="46"/>
        <end position="64"/>
    </location>
</feature>
<comment type="similarity">
    <text evidence="2 6">Belongs to the XK family.</text>
</comment>
<accession>A0AAW0W9N7</accession>
<evidence type="ECO:0000256" key="3">
    <source>
        <dbReference type="ARBA" id="ARBA00022692"/>
    </source>
</evidence>
<dbReference type="EMBL" id="JARKIK010000075">
    <property type="protein sequence ID" value="KAK8727393.1"/>
    <property type="molecule type" value="Genomic_DNA"/>
</dbReference>
<dbReference type="AlphaFoldDB" id="A0AAW0W9N7"/>
<comment type="caution">
    <text evidence="7">The sequence shown here is derived from an EMBL/GenBank/DDBJ whole genome shotgun (WGS) entry which is preliminary data.</text>
</comment>
<evidence type="ECO:0000313" key="7">
    <source>
        <dbReference type="EMBL" id="KAK8727393.1"/>
    </source>
</evidence>
<keyword evidence="8" id="KW-1185">Reference proteome</keyword>
<evidence type="ECO:0000256" key="4">
    <source>
        <dbReference type="ARBA" id="ARBA00022989"/>
    </source>
</evidence>
<dbReference type="Pfam" id="PF09815">
    <property type="entry name" value="XK-related"/>
    <property type="match status" value="1"/>
</dbReference>
<feature type="non-terminal residue" evidence="7">
    <location>
        <position position="1"/>
    </location>
</feature>
<sequence length="132" mass="14503">NTCWHLVSVVSSNGLTPARSLSSLVVGGVWLIALTNEQGGRQLGRFILYYMMAFFETVVCGYLWNTAMAGSGDFFAYKASWFLLVILMMGIVLQIVYYSVCHPSKPSFSKEGLNCCSGDRRGAADSQQHSTL</sequence>
<evidence type="ECO:0000256" key="2">
    <source>
        <dbReference type="ARBA" id="ARBA00008789"/>
    </source>
</evidence>
<evidence type="ECO:0000256" key="6">
    <source>
        <dbReference type="RuleBase" id="RU910716"/>
    </source>
</evidence>
<dbReference type="GO" id="GO:0005886">
    <property type="term" value="C:plasma membrane"/>
    <property type="evidence" value="ECO:0007669"/>
    <property type="project" value="UniProtKB-ARBA"/>
</dbReference>
<protein>
    <recommendedName>
        <fullName evidence="6">XK-related protein</fullName>
    </recommendedName>
</protein>